<keyword evidence="1" id="KW-0732">Signal</keyword>
<keyword evidence="3" id="KW-1185">Reference proteome</keyword>
<evidence type="ECO:0000313" key="2">
    <source>
        <dbReference type="EMBL" id="CZR56076.1"/>
    </source>
</evidence>
<dbReference type="Proteomes" id="UP000184330">
    <property type="component" value="Unassembled WGS sequence"/>
</dbReference>
<evidence type="ECO:0000256" key="1">
    <source>
        <dbReference type="SAM" id="SignalP"/>
    </source>
</evidence>
<feature type="chain" id="PRO_5013267667" evidence="1">
    <location>
        <begin position="21"/>
        <end position="88"/>
    </location>
</feature>
<gene>
    <name evidence="2" type="ORF">PAC_05964</name>
</gene>
<reference evidence="2 3" key="1">
    <citation type="submission" date="2016-03" db="EMBL/GenBank/DDBJ databases">
        <authorList>
            <person name="Ploux O."/>
        </authorList>
    </citation>
    <scope>NUCLEOTIDE SEQUENCE [LARGE SCALE GENOMIC DNA]</scope>
    <source>
        <strain evidence="2 3">UAMH 11012</strain>
    </source>
</reference>
<dbReference type="OrthoDB" id="3531976at2759"/>
<dbReference type="EMBL" id="FJOG01000007">
    <property type="protein sequence ID" value="CZR56076.1"/>
    <property type="molecule type" value="Genomic_DNA"/>
</dbReference>
<accession>A0A1L7WTJ6</accession>
<protein>
    <submittedName>
        <fullName evidence="2">Uncharacterized protein</fullName>
    </submittedName>
</protein>
<proteinExistence type="predicted"/>
<dbReference type="AlphaFoldDB" id="A0A1L7WTJ6"/>
<feature type="signal peptide" evidence="1">
    <location>
        <begin position="1"/>
        <end position="20"/>
    </location>
</feature>
<organism evidence="2 3">
    <name type="scientific">Phialocephala subalpina</name>
    <dbReference type="NCBI Taxonomy" id="576137"/>
    <lineage>
        <taxon>Eukaryota</taxon>
        <taxon>Fungi</taxon>
        <taxon>Dikarya</taxon>
        <taxon>Ascomycota</taxon>
        <taxon>Pezizomycotina</taxon>
        <taxon>Leotiomycetes</taxon>
        <taxon>Helotiales</taxon>
        <taxon>Mollisiaceae</taxon>
        <taxon>Phialocephala</taxon>
        <taxon>Phialocephala fortinii species complex</taxon>
    </lineage>
</organism>
<evidence type="ECO:0000313" key="3">
    <source>
        <dbReference type="Proteomes" id="UP000184330"/>
    </source>
</evidence>
<sequence length="88" mass="9867">MSVTKNVTLVALGALGAVIAVNQLAKPAKTPGIANMMRRQLDDYNVHVQPVQDPNDTIFDRTKILNDVKAKKPWNMSYADKERMRKSE</sequence>
<name>A0A1L7WTJ6_9HELO</name>